<accession>A0A2M7CQF0</accession>
<comment type="caution">
    <text evidence="1">The sequence shown here is derived from an EMBL/GenBank/DDBJ whole genome shotgun (WGS) entry which is preliminary data.</text>
</comment>
<protein>
    <submittedName>
        <fullName evidence="1">Uncharacterized protein</fullName>
    </submittedName>
</protein>
<name>A0A2M7CQF0_9BACT</name>
<dbReference type="AlphaFoldDB" id="A0A2M7CQF0"/>
<reference evidence="2" key="1">
    <citation type="submission" date="2017-09" db="EMBL/GenBank/DDBJ databases">
        <title>Depth-based differentiation of microbial function through sediment-hosted aquifers and enrichment of novel symbionts in the deep terrestrial subsurface.</title>
        <authorList>
            <person name="Probst A.J."/>
            <person name="Ladd B."/>
            <person name="Jarett J.K."/>
            <person name="Geller-Mcgrath D.E."/>
            <person name="Sieber C.M.K."/>
            <person name="Emerson J.B."/>
            <person name="Anantharaman K."/>
            <person name="Thomas B.C."/>
            <person name="Malmstrom R."/>
            <person name="Stieglmeier M."/>
            <person name="Klingl A."/>
            <person name="Woyke T."/>
            <person name="Ryan C.M."/>
            <person name="Banfield J.F."/>
        </authorList>
    </citation>
    <scope>NUCLEOTIDE SEQUENCE [LARGE SCALE GENOMIC DNA]</scope>
</reference>
<proteinExistence type="predicted"/>
<evidence type="ECO:0000313" key="1">
    <source>
        <dbReference type="EMBL" id="PIV31894.1"/>
    </source>
</evidence>
<organism evidence="1 2">
    <name type="scientific">Candidatus Wolfebacteria bacterium CG02_land_8_20_14_3_00_37_12</name>
    <dbReference type="NCBI Taxonomy" id="1975066"/>
    <lineage>
        <taxon>Bacteria</taxon>
        <taxon>Candidatus Wolfeibacteriota</taxon>
    </lineage>
</organism>
<gene>
    <name evidence="1" type="ORF">COS33_00795</name>
</gene>
<dbReference type="EMBL" id="PEUH01000014">
    <property type="protein sequence ID" value="PIV31894.1"/>
    <property type="molecule type" value="Genomic_DNA"/>
</dbReference>
<sequence length="72" mass="8333">MNTITIPKNLIKNDDLVVIPRKEYETLIKLKTFKEFIPSFSQKKALLTAERNFKKGTTLSYNELVKKLGFAN</sequence>
<dbReference type="Proteomes" id="UP000230595">
    <property type="component" value="Unassembled WGS sequence"/>
</dbReference>
<evidence type="ECO:0000313" key="2">
    <source>
        <dbReference type="Proteomes" id="UP000230595"/>
    </source>
</evidence>